<keyword evidence="4 7" id="KW-1133">Transmembrane helix</keyword>
<dbReference type="AlphaFoldDB" id="A0A239ZAV9"/>
<reference evidence="10 11" key="1">
    <citation type="submission" date="2017-06" db="EMBL/GenBank/DDBJ databases">
        <authorList>
            <consortium name="Pathogen Informatics"/>
        </authorList>
    </citation>
    <scope>NUCLEOTIDE SEQUENCE [LARGE SCALE GENOMIC DNA]</scope>
    <source>
        <strain evidence="10 11">NCTC12018</strain>
    </source>
</reference>
<dbReference type="KEGG" id="vrm:44547418_01179"/>
<evidence type="ECO:0000313" key="11">
    <source>
        <dbReference type="Proteomes" id="UP000214973"/>
    </source>
</evidence>
<dbReference type="Gene3D" id="3.40.50.10960">
    <property type="match status" value="1"/>
</dbReference>
<evidence type="ECO:0000256" key="2">
    <source>
        <dbReference type="ARBA" id="ARBA00022618"/>
    </source>
</evidence>
<dbReference type="RefSeq" id="WP_095066121.1">
    <property type="nucleotide sequence ID" value="NZ_LT906470.1"/>
</dbReference>
<gene>
    <name evidence="10" type="ORF">SAMEA44547418_01179</name>
</gene>
<organism evidence="10 11">
    <name type="scientific">Veillonella rodentium</name>
    <dbReference type="NCBI Taxonomy" id="248315"/>
    <lineage>
        <taxon>Bacteria</taxon>
        <taxon>Bacillati</taxon>
        <taxon>Bacillota</taxon>
        <taxon>Negativicutes</taxon>
        <taxon>Veillonellales</taxon>
        <taxon>Veillonellaceae</taxon>
        <taxon>Veillonella</taxon>
    </lineage>
</organism>
<keyword evidence="7" id="KW-0472">Membrane</keyword>
<accession>A0A239ZAV9</accession>
<dbReference type="GO" id="GO:0005886">
    <property type="term" value="C:plasma membrane"/>
    <property type="evidence" value="ECO:0007669"/>
    <property type="project" value="TreeGrafter"/>
</dbReference>
<feature type="domain" description="Cell division protein FtsQ/DivIB C-terminal" evidence="8">
    <location>
        <begin position="123"/>
        <end position="246"/>
    </location>
</feature>
<evidence type="ECO:0000256" key="3">
    <source>
        <dbReference type="ARBA" id="ARBA00022692"/>
    </source>
</evidence>
<feature type="domain" description="POTRA" evidence="9">
    <location>
        <begin position="54"/>
        <end position="118"/>
    </location>
</feature>
<feature type="compositionally biased region" description="Basic and acidic residues" evidence="6">
    <location>
        <begin position="274"/>
        <end position="303"/>
    </location>
</feature>
<dbReference type="GO" id="GO:0051301">
    <property type="term" value="P:cell division"/>
    <property type="evidence" value="ECO:0007669"/>
    <property type="project" value="UniProtKB-KW"/>
</dbReference>
<feature type="transmembrane region" description="Helical" evidence="7">
    <location>
        <begin position="31"/>
        <end position="52"/>
    </location>
</feature>
<dbReference type="PANTHER" id="PTHR37820">
    <property type="entry name" value="CELL DIVISION PROTEIN DIVIB"/>
    <property type="match status" value="1"/>
</dbReference>
<evidence type="ECO:0000256" key="7">
    <source>
        <dbReference type="SAM" id="Phobius"/>
    </source>
</evidence>
<dbReference type="Gene3D" id="3.10.20.310">
    <property type="entry name" value="membrane protein fhac"/>
    <property type="match status" value="1"/>
</dbReference>
<dbReference type="EMBL" id="LT906470">
    <property type="protein sequence ID" value="SNV68285.1"/>
    <property type="molecule type" value="Genomic_DNA"/>
</dbReference>
<keyword evidence="5" id="KW-0131">Cell cycle</keyword>
<keyword evidence="1" id="KW-1003">Cell membrane</keyword>
<proteinExistence type="predicted"/>
<keyword evidence="2 10" id="KW-0132">Cell division</keyword>
<evidence type="ECO:0000259" key="8">
    <source>
        <dbReference type="Pfam" id="PF03799"/>
    </source>
</evidence>
<evidence type="ECO:0000313" key="10">
    <source>
        <dbReference type="EMBL" id="SNV68285.1"/>
    </source>
</evidence>
<evidence type="ECO:0000256" key="6">
    <source>
        <dbReference type="SAM" id="MobiDB-lite"/>
    </source>
</evidence>
<dbReference type="PANTHER" id="PTHR37820:SF1">
    <property type="entry name" value="CELL DIVISION PROTEIN FTSQ"/>
    <property type="match status" value="1"/>
</dbReference>
<dbReference type="InterPro" id="IPR005548">
    <property type="entry name" value="Cell_div_FtsQ/DivIB_C"/>
</dbReference>
<dbReference type="Pfam" id="PF08478">
    <property type="entry name" value="POTRA_1"/>
    <property type="match status" value="1"/>
</dbReference>
<name>A0A239ZAV9_9FIRM</name>
<dbReference type="Pfam" id="PF03799">
    <property type="entry name" value="FtsQ_DivIB_C"/>
    <property type="match status" value="1"/>
</dbReference>
<keyword evidence="11" id="KW-1185">Reference proteome</keyword>
<evidence type="ECO:0000256" key="5">
    <source>
        <dbReference type="ARBA" id="ARBA00023306"/>
    </source>
</evidence>
<dbReference type="Proteomes" id="UP000214973">
    <property type="component" value="Chromosome 1"/>
</dbReference>
<feature type="region of interest" description="Disordered" evidence="6">
    <location>
        <begin position="257"/>
        <end position="303"/>
    </location>
</feature>
<dbReference type="InterPro" id="IPR050487">
    <property type="entry name" value="FtsQ_DivIB"/>
</dbReference>
<evidence type="ECO:0000259" key="9">
    <source>
        <dbReference type="Pfam" id="PF08478"/>
    </source>
</evidence>
<keyword evidence="3 7" id="KW-0812">Transmembrane</keyword>
<dbReference type="InterPro" id="IPR013685">
    <property type="entry name" value="POTRA_FtsQ_type"/>
</dbReference>
<protein>
    <submittedName>
        <fullName evidence="10">Cell division protein FtsQ</fullName>
    </submittedName>
</protein>
<evidence type="ECO:0000256" key="4">
    <source>
        <dbReference type="ARBA" id="ARBA00022989"/>
    </source>
</evidence>
<evidence type="ECO:0000256" key="1">
    <source>
        <dbReference type="ARBA" id="ARBA00022475"/>
    </source>
</evidence>
<sequence>MDDNHKHPSNSGEMYSAAPARDERAVFRKRVLKIGGVLILVLVALFTLPIPFGSLKIIGSDKVTVQDVMVAGDIREPVNILQISTEKLKSRLSKDLRVEEAQVSYELPLTMVVRIVERKAVAVIPAQFGYLTLDAKGQVIASESAIEDTSVPMISGVKAGNILLGDTVVDQPILSAIEYLNALDESTFKNIAEINIGDPESIMAYTVSGIQIRIGDGKDLAKKAELTQSMLQDIKKTNGNVQYIDVNISSPYIKTDVMPEGKSYHNGATTKDALSTKKDDIKKDDTKTDDAKKDNQGHVEDKR</sequence>